<dbReference type="AlphaFoldDB" id="A0A9P6H1J2"/>
<keyword evidence="2" id="KW-1185">Reference proteome</keyword>
<organism evidence="1 2">
    <name type="scientific">Nosema granulosis</name>
    <dbReference type="NCBI Taxonomy" id="83296"/>
    <lineage>
        <taxon>Eukaryota</taxon>
        <taxon>Fungi</taxon>
        <taxon>Fungi incertae sedis</taxon>
        <taxon>Microsporidia</taxon>
        <taxon>Nosematidae</taxon>
        <taxon>Nosema</taxon>
    </lineage>
</organism>
<proteinExistence type="predicted"/>
<evidence type="ECO:0000313" key="1">
    <source>
        <dbReference type="EMBL" id="KAF9763040.1"/>
    </source>
</evidence>
<dbReference type="EMBL" id="SBJO01000108">
    <property type="protein sequence ID" value="KAF9763040.1"/>
    <property type="molecule type" value="Genomic_DNA"/>
</dbReference>
<gene>
    <name evidence="1" type="ORF">NGRA_1554</name>
</gene>
<protein>
    <submittedName>
        <fullName evidence="1">Uncharacterized protein</fullName>
    </submittedName>
</protein>
<reference evidence="1 2" key="1">
    <citation type="journal article" date="2020" name="Genome Biol. Evol.">
        <title>Comparative genomics of strictly vertically transmitted, feminizing microsporidia endosymbionts of amphipod crustaceans.</title>
        <authorList>
            <person name="Cormier A."/>
            <person name="Chebbi M.A."/>
            <person name="Giraud I."/>
            <person name="Wattier R."/>
            <person name="Teixeira M."/>
            <person name="Gilbert C."/>
            <person name="Rigaud T."/>
            <person name="Cordaux R."/>
        </authorList>
    </citation>
    <scope>NUCLEOTIDE SEQUENCE [LARGE SCALE GENOMIC DNA]</scope>
    <source>
        <strain evidence="1 2">Ou3-Ou53</strain>
    </source>
</reference>
<name>A0A9P6H1J2_9MICR</name>
<dbReference type="Proteomes" id="UP000740883">
    <property type="component" value="Unassembled WGS sequence"/>
</dbReference>
<comment type="caution">
    <text evidence="1">The sequence shown here is derived from an EMBL/GenBank/DDBJ whole genome shotgun (WGS) entry which is preliminary data.</text>
</comment>
<evidence type="ECO:0000313" key="2">
    <source>
        <dbReference type="Proteomes" id="UP000740883"/>
    </source>
</evidence>
<sequence length="372" mass="43769">MLFLIFIPLLISKNLEIKSKRCVGVYRESLEYGIIRVYSHINLTLKGIFVLGLVNKPQMYCAINCDKKDGELLGILDYQIIFNMTALHSKNDEEEKFFKGLGLKMHPNSTYIRTDYIFLQNEFQFQVFVSKIYCVESRTPNKICLRGVQKPDYTRKTLEILNSKDKSFWLALYTKFIKKTKCPSSFSTLMSFYETYYSFEYIFSCFKSVEEAESVIGMFFNWIFNEKLSNEKIVEKLDEYLEEKNCIEEIPSQRRYKSLHSDVYKVVIDMIHLLSESNEVDGCSEIILSPYVSTIEKSICLEVDCELRDIEVRYFETIEDKTGTILNHNKIRSYVTINQEDIEKYSFGYLKIKVGDNESDHIEILELKDLIY</sequence>
<accession>A0A9P6H1J2</accession>